<feature type="region of interest" description="Disordered" evidence="1">
    <location>
        <begin position="204"/>
        <end position="233"/>
    </location>
</feature>
<dbReference type="InterPro" id="IPR021833">
    <property type="entry name" value="DUF3425"/>
</dbReference>
<feature type="compositionally biased region" description="Polar residues" evidence="1">
    <location>
        <begin position="136"/>
        <end position="147"/>
    </location>
</feature>
<dbReference type="OrthoDB" id="2245989at2759"/>
<dbReference type="PANTHER" id="PTHR38116:SF9">
    <property type="entry name" value="BZIP DOMAIN-CONTAINING PROTEIN"/>
    <property type="match status" value="1"/>
</dbReference>
<protein>
    <recommendedName>
        <fullName evidence="4">BZIP domain-containing protein</fullName>
    </recommendedName>
</protein>
<dbReference type="PANTHER" id="PTHR38116">
    <property type="entry name" value="CHROMOSOME 7, WHOLE GENOME SHOTGUN SEQUENCE"/>
    <property type="match status" value="1"/>
</dbReference>
<reference evidence="2" key="1">
    <citation type="journal article" date="2021" name="Nat. Commun.">
        <title>Genetic determinants of endophytism in the Arabidopsis root mycobiome.</title>
        <authorList>
            <person name="Mesny F."/>
            <person name="Miyauchi S."/>
            <person name="Thiergart T."/>
            <person name="Pickel B."/>
            <person name="Atanasova L."/>
            <person name="Karlsson M."/>
            <person name="Huettel B."/>
            <person name="Barry K.W."/>
            <person name="Haridas S."/>
            <person name="Chen C."/>
            <person name="Bauer D."/>
            <person name="Andreopoulos W."/>
            <person name="Pangilinan J."/>
            <person name="LaButti K."/>
            <person name="Riley R."/>
            <person name="Lipzen A."/>
            <person name="Clum A."/>
            <person name="Drula E."/>
            <person name="Henrissat B."/>
            <person name="Kohler A."/>
            <person name="Grigoriev I.V."/>
            <person name="Martin F.M."/>
            <person name="Hacquard S."/>
        </authorList>
    </citation>
    <scope>NUCLEOTIDE SEQUENCE</scope>
    <source>
        <strain evidence="2">MPI-CAGE-CH-0235</strain>
    </source>
</reference>
<proteinExistence type="predicted"/>
<accession>A0A8K0WX13</accession>
<evidence type="ECO:0008006" key="4">
    <source>
        <dbReference type="Google" id="ProtNLM"/>
    </source>
</evidence>
<feature type="region of interest" description="Disordered" evidence="1">
    <location>
        <begin position="26"/>
        <end position="64"/>
    </location>
</feature>
<evidence type="ECO:0000313" key="2">
    <source>
        <dbReference type="EMBL" id="KAH7328004.1"/>
    </source>
</evidence>
<dbReference type="Proteomes" id="UP000813444">
    <property type="component" value="Unassembled WGS sequence"/>
</dbReference>
<evidence type="ECO:0000256" key="1">
    <source>
        <dbReference type="SAM" id="MobiDB-lite"/>
    </source>
</evidence>
<sequence length="404" mass="44113">MEDSFAIYSLVGGLGQIDSIDWYQEQDKQDMSSQPASAAIGARPRTRQRAFKAPPPLNVPDIDEDAAERKRVLNVLAQRRYRERKRANRLKAAHAQPQPQLDAGYTADTADTATADEPGPSSRSQGTVESGVPVAEQTSLQDSTPDFGTNPALSLSSWDPLSDVSPSSVVPEPILESLPEFISDHGSSEADLLLDSLTATSASISPRSMTLRPGTPTSLEKTSSNSPVSTESGFPDSYLLPVHELTTLRAILRIADSLGCATQFWSIDAPSPFVGGPTPEIEKLPLTLRPTTAQLLIPHHPLLDLIPWAPARDKLINLLSLPDEARPPTAAGPMALVNFAYDLEDNAEGVRIYGSDPFDASSWEVGQVLFERWWFIFDRDIIDTSNRWRRMRGAPPLQIRGPDT</sequence>
<dbReference type="EMBL" id="JAGPNK010000001">
    <property type="protein sequence ID" value="KAH7328004.1"/>
    <property type="molecule type" value="Genomic_DNA"/>
</dbReference>
<dbReference type="AlphaFoldDB" id="A0A8K0WX13"/>
<feature type="compositionally biased region" description="Polar residues" evidence="1">
    <location>
        <begin position="215"/>
        <end position="232"/>
    </location>
</feature>
<evidence type="ECO:0000313" key="3">
    <source>
        <dbReference type="Proteomes" id="UP000813444"/>
    </source>
</evidence>
<dbReference type="CDD" id="cd14688">
    <property type="entry name" value="bZIP_YAP"/>
    <property type="match status" value="1"/>
</dbReference>
<feature type="region of interest" description="Disordered" evidence="1">
    <location>
        <begin position="110"/>
        <end position="169"/>
    </location>
</feature>
<dbReference type="Pfam" id="PF11905">
    <property type="entry name" value="DUF3425"/>
    <property type="match status" value="1"/>
</dbReference>
<feature type="compositionally biased region" description="Low complexity" evidence="1">
    <location>
        <begin position="153"/>
        <end position="169"/>
    </location>
</feature>
<organism evidence="2 3">
    <name type="scientific">Stachybotrys elegans</name>
    <dbReference type="NCBI Taxonomy" id="80388"/>
    <lineage>
        <taxon>Eukaryota</taxon>
        <taxon>Fungi</taxon>
        <taxon>Dikarya</taxon>
        <taxon>Ascomycota</taxon>
        <taxon>Pezizomycotina</taxon>
        <taxon>Sordariomycetes</taxon>
        <taxon>Hypocreomycetidae</taxon>
        <taxon>Hypocreales</taxon>
        <taxon>Stachybotryaceae</taxon>
        <taxon>Stachybotrys</taxon>
    </lineage>
</organism>
<name>A0A8K0WX13_9HYPO</name>
<comment type="caution">
    <text evidence="2">The sequence shown here is derived from an EMBL/GenBank/DDBJ whole genome shotgun (WGS) entry which is preliminary data.</text>
</comment>
<gene>
    <name evidence="2" type="ORF">B0I35DRAFT_6196</name>
</gene>
<keyword evidence="3" id="KW-1185">Reference proteome</keyword>